<dbReference type="EMBL" id="CP019706">
    <property type="protein sequence ID" value="ARJ42640.1"/>
    <property type="molecule type" value="Genomic_DNA"/>
</dbReference>
<dbReference type="AlphaFoldDB" id="A0A1W6B6C2"/>
<keyword evidence="1" id="KW-0812">Transmembrane</keyword>
<feature type="transmembrane region" description="Helical" evidence="1">
    <location>
        <begin position="14"/>
        <end position="36"/>
    </location>
</feature>
<accession>A0A1W6B6C2</accession>
<keyword evidence="3" id="KW-1185">Reference proteome</keyword>
<organism evidence="2 3">
    <name type="scientific">Pantoea alhagi</name>
    <dbReference type="NCBI Taxonomy" id="1891675"/>
    <lineage>
        <taxon>Bacteria</taxon>
        <taxon>Pseudomonadati</taxon>
        <taxon>Pseudomonadota</taxon>
        <taxon>Gammaproteobacteria</taxon>
        <taxon>Enterobacterales</taxon>
        <taxon>Erwiniaceae</taxon>
        <taxon>Pantoea</taxon>
    </lineage>
</organism>
<evidence type="ECO:0000256" key="1">
    <source>
        <dbReference type="SAM" id="Phobius"/>
    </source>
</evidence>
<dbReference type="Proteomes" id="UP000192900">
    <property type="component" value="Chromosome"/>
</dbReference>
<dbReference type="KEGG" id="palh:B1H58_11785"/>
<evidence type="ECO:0000313" key="2">
    <source>
        <dbReference type="EMBL" id="ARJ42640.1"/>
    </source>
</evidence>
<reference evidence="2 3" key="1">
    <citation type="submission" date="2017-02" db="EMBL/GenBank/DDBJ databases">
        <title>Complete genome sequence of the drought resistance-promoting endophyte Pantoea alhagi LTYR-11Z.</title>
        <authorList>
            <person name="Zhang L."/>
        </authorList>
    </citation>
    <scope>NUCLEOTIDE SEQUENCE [LARGE SCALE GENOMIC DNA]</scope>
    <source>
        <strain evidence="2 3">LTYR-11Z</strain>
    </source>
</reference>
<gene>
    <name evidence="2" type="ORF">B1H58_11785</name>
</gene>
<proteinExistence type="predicted"/>
<name>A0A1W6B6C2_9GAMM</name>
<evidence type="ECO:0000313" key="3">
    <source>
        <dbReference type="Proteomes" id="UP000192900"/>
    </source>
</evidence>
<sequence>MNTQDIIRLIISRILRGLGMGIASAGLLFCIWFFFFSIDESRYIWGISSFALIIPGYFIYRMAIIKIFDER</sequence>
<dbReference type="STRING" id="1891675.B1H58_11785"/>
<keyword evidence="1" id="KW-0472">Membrane</keyword>
<keyword evidence="1" id="KW-1133">Transmembrane helix</keyword>
<feature type="transmembrane region" description="Helical" evidence="1">
    <location>
        <begin position="42"/>
        <end position="60"/>
    </location>
</feature>
<protein>
    <submittedName>
        <fullName evidence="2">Uncharacterized protein</fullName>
    </submittedName>
</protein>